<evidence type="ECO:0000256" key="7">
    <source>
        <dbReference type="ARBA" id="ARBA00023136"/>
    </source>
</evidence>
<protein>
    <submittedName>
        <fullName evidence="9">Spore germination protein (Amino acid permease)</fullName>
    </submittedName>
</protein>
<evidence type="ECO:0000313" key="9">
    <source>
        <dbReference type="EMBL" id="TCP61471.1"/>
    </source>
</evidence>
<gene>
    <name evidence="9" type="ORF">EDD73_1289</name>
</gene>
<name>A0A4R2RNT6_9FIRM</name>
<keyword evidence="4" id="KW-0309">Germination</keyword>
<keyword evidence="10" id="KW-1185">Reference proteome</keyword>
<dbReference type="PANTHER" id="PTHR34975">
    <property type="entry name" value="SPORE GERMINATION PROTEIN A2"/>
    <property type="match status" value="1"/>
</dbReference>
<reference evidence="9 10" key="1">
    <citation type="submission" date="2019-03" db="EMBL/GenBank/DDBJ databases">
        <title>Genomic Encyclopedia of Type Strains, Phase IV (KMG-IV): sequencing the most valuable type-strain genomes for metagenomic binning, comparative biology and taxonomic classification.</title>
        <authorList>
            <person name="Goeker M."/>
        </authorList>
    </citation>
    <scope>NUCLEOTIDE SEQUENCE [LARGE SCALE GENOMIC DNA]</scope>
    <source>
        <strain evidence="9 10">DSM 11170</strain>
    </source>
</reference>
<dbReference type="EMBL" id="SLXT01000028">
    <property type="protein sequence ID" value="TCP61471.1"/>
    <property type="molecule type" value="Genomic_DNA"/>
</dbReference>
<keyword evidence="5 8" id="KW-0812">Transmembrane</keyword>
<comment type="similarity">
    <text evidence="2">Belongs to the amino acid-polyamine-organocation (APC) superfamily. Spore germination protein (SGP) (TC 2.A.3.9) family.</text>
</comment>
<organism evidence="9 10">
    <name type="scientific">Heliophilum fasciatum</name>
    <dbReference type="NCBI Taxonomy" id="35700"/>
    <lineage>
        <taxon>Bacteria</taxon>
        <taxon>Bacillati</taxon>
        <taxon>Bacillota</taxon>
        <taxon>Clostridia</taxon>
        <taxon>Eubacteriales</taxon>
        <taxon>Heliobacteriaceae</taxon>
        <taxon>Heliophilum</taxon>
    </lineage>
</organism>
<comment type="caution">
    <text evidence="9">The sequence shown here is derived from an EMBL/GenBank/DDBJ whole genome shotgun (WGS) entry which is preliminary data.</text>
</comment>
<keyword evidence="7 8" id="KW-0472">Membrane</keyword>
<evidence type="ECO:0000256" key="5">
    <source>
        <dbReference type="ARBA" id="ARBA00022692"/>
    </source>
</evidence>
<dbReference type="PANTHER" id="PTHR34975:SF2">
    <property type="entry name" value="SPORE GERMINATION PROTEIN A2"/>
    <property type="match status" value="1"/>
</dbReference>
<feature type="transmembrane region" description="Helical" evidence="8">
    <location>
        <begin position="297"/>
        <end position="317"/>
    </location>
</feature>
<dbReference type="GO" id="GO:0009847">
    <property type="term" value="P:spore germination"/>
    <property type="evidence" value="ECO:0007669"/>
    <property type="project" value="InterPro"/>
</dbReference>
<comment type="subcellular location">
    <subcellularLocation>
        <location evidence="1">Membrane</location>
        <topology evidence="1">Multi-pass membrane protein</topology>
    </subcellularLocation>
</comment>
<dbReference type="Pfam" id="PF03845">
    <property type="entry name" value="Spore_permease"/>
    <property type="match status" value="1"/>
</dbReference>
<feature type="transmembrane region" description="Helical" evidence="8">
    <location>
        <begin position="73"/>
        <end position="93"/>
    </location>
</feature>
<evidence type="ECO:0000256" key="1">
    <source>
        <dbReference type="ARBA" id="ARBA00004141"/>
    </source>
</evidence>
<sequence length="365" mass="41414">MESFFLIAAYFSPAIFLGLPRLYATDGGSALWLMPFIIFLFLIPVLWMIVHLYKNYPDQSLVQIIGRLWGPWAQPLAGLFFCVFFVIFTGLFLRQFSVMINVSMLATSQPSVTILPLLLAGIIGALQGPQIISRTNWVLMPLNLGIFLIMIAASLRTATPVYIAPLLGPGIDLLLWRSFLRTPTLLDILIIPVLFPFFRQLSHCRMSTWYGLGFVVFMYSLGLLAFGMNFPAEASSDIAFPLFQLARNISIGRFFQRLEVLFVVVWVILSLLKVMLSLYAAAACFSHGIGAPYYRPYIWPMAVLIYTVAFIPVNYLVALHWEWNYLRNAMAPVFVLILISLILLHWRKTKNKSELPREGEQLSAK</sequence>
<feature type="transmembrane region" description="Helical" evidence="8">
    <location>
        <begin position="260"/>
        <end position="285"/>
    </location>
</feature>
<keyword evidence="6 8" id="KW-1133">Transmembrane helix</keyword>
<evidence type="ECO:0000256" key="3">
    <source>
        <dbReference type="ARBA" id="ARBA00022448"/>
    </source>
</evidence>
<evidence type="ECO:0000313" key="10">
    <source>
        <dbReference type="Proteomes" id="UP000294813"/>
    </source>
</evidence>
<evidence type="ECO:0000256" key="4">
    <source>
        <dbReference type="ARBA" id="ARBA00022544"/>
    </source>
</evidence>
<dbReference type="AlphaFoldDB" id="A0A4R2RNT6"/>
<feature type="transmembrane region" description="Helical" evidence="8">
    <location>
        <begin position="209"/>
        <end position="228"/>
    </location>
</feature>
<evidence type="ECO:0000256" key="6">
    <source>
        <dbReference type="ARBA" id="ARBA00022989"/>
    </source>
</evidence>
<dbReference type="Proteomes" id="UP000294813">
    <property type="component" value="Unassembled WGS sequence"/>
</dbReference>
<dbReference type="GO" id="GO:0016020">
    <property type="term" value="C:membrane"/>
    <property type="evidence" value="ECO:0007669"/>
    <property type="project" value="UniProtKB-SubCell"/>
</dbReference>
<dbReference type="InterPro" id="IPR004761">
    <property type="entry name" value="Spore_GerAB"/>
</dbReference>
<keyword evidence="3" id="KW-0813">Transport</keyword>
<feature type="transmembrane region" description="Helical" evidence="8">
    <location>
        <begin position="34"/>
        <end position="53"/>
    </location>
</feature>
<feature type="transmembrane region" description="Helical" evidence="8">
    <location>
        <begin position="138"/>
        <end position="158"/>
    </location>
</feature>
<feature type="transmembrane region" description="Helical" evidence="8">
    <location>
        <begin position="329"/>
        <end position="346"/>
    </location>
</feature>
<feature type="transmembrane region" description="Helical" evidence="8">
    <location>
        <begin position="178"/>
        <end position="197"/>
    </location>
</feature>
<evidence type="ECO:0000256" key="8">
    <source>
        <dbReference type="SAM" id="Phobius"/>
    </source>
</evidence>
<evidence type="ECO:0000256" key="2">
    <source>
        <dbReference type="ARBA" id="ARBA00007998"/>
    </source>
</evidence>
<proteinExistence type="inferred from homology"/>
<accession>A0A4R2RNT6</accession>
<dbReference type="RefSeq" id="WP_165876501.1">
    <property type="nucleotide sequence ID" value="NZ_JAOQNU010000029.1"/>
</dbReference>